<proteinExistence type="predicted"/>
<dbReference type="OrthoDB" id="265084at2"/>
<dbReference type="Proteomes" id="UP000318017">
    <property type="component" value="Chromosome"/>
</dbReference>
<dbReference type="EMBL" id="CP036298">
    <property type="protein sequence ID" value="QDV23716.1"/>
    <property type="molecule type" value="Genomic_DNA"/>
</dbReference>
<name>A0A518G541_9BACT</name>
<reference evidence="2 3" key="1">
    <citation type="submission" date="2019-02" db="EMBL/GenBank/DDBJ databases">
        <title>Deep-cultivation of Planctomycetes and their phenomic and genomic characterization uncovers novel biology.</title>
        <authorList>
            <person name="Wiegand S."/>
            <person name="Jogler M."/>
            <person name="Boedeker C."/>
            <person name="Pinto D."/>
            <person name="Vollmers J."/>
            <person name="Rivas-Marin E."/>
            <person name="Kohn T."/>
            <person name="Peeters S.H."/>
            <person name="Heuer A."/>
            <person name="Rast P."/>
            <person name="Oberbeckmann S."/>
            <person name="Bunk B."/>
            <person name="Jeske O."/>
            <person name="Meyerdierks A."/>
            <person name="Storesund J.E."/>
            <person name="Kallscheuer N."/>
            <person name="Luecker S."/>
            <person name="Lage O.M."/>
            <person name="Pohl T."/>
            <person name="Merkel B.J."/>
            <person name="Hornburger P."/>
            <person name="Mueller R.-W."/>
            <person name="Bruemmer F."/>
            <person name="Labrenz M."/>
            <person name="Spormann A.M."/>
            <person name="Op den Camp H."/>
            <person name="Overmann J."/>
            <person name="Amann R."/>
            <person name="Jetten M.S.M."/>
            <person name="Mascher T."/>
            <person name="Medema M.H."/>
            <person name="Devos D.P."/>
            <person name="Kaster A.-K."/>
            <person name="Ovreas L."/>
            <person name="Rohde M."/>
            <person name="Galperin M.Y."/>
            <person name="Jogler C."/>
        </authorList>
    </citation>
    <scope>NUCLEOTIDE SEQUENCE [LARGE SCALE GENOMIC DNA]</scope>
    <source>
        <strain evidence="2 3">Q31a</strain>
    </source>
</reference>
<protein>
    <submittedName>
        <fullName evidence="2">Peptidase C39 family protein</fullName>
    </submittedName>
</protein>
<dbReference type="RefSeq" id="WP_145076840.1">
    <property type="nucleotide sequence ID" value="NZ_CP036298.1"/>
</dbReference>
<dbReference type="GO" id="GO:0016020">
    <property type="term" value="C:membrane"/>
    <property type="evidence" value="ECO:0007669"/>
    <property type="project" value="InterPro"/>
</dbReference>
<dbReference type="Pfam" id="PF03412">
    <property type="entry name" value="Peptidase_C39"/>
    <property type="match status" value="1"/>
</dbReference>
<evidence type="ECO:0000313" key="3">
    <source>
        <dbReference type="Proteomes" id="UP000318017"/>
    </source>
</evidence>
<sequence length="230" mass="25755">MSFLSTFTSGVDGWYEPQQTLPKQRMCGAAALVMAYRRCGIDIDQNSVWDEIAHEFEGFHRASTRDLAVHALQTGLEAVVVQTHLPFQALESCWQNNLPAILNHRVAEASPEGHFSLLAGINHESVFLSDPIDGPCVEKTRQEFGQLWLPTKSGSEIAGNVLVILGNPEEQPSLWCHCNRLFPHSIECERCAATVPLRPTRGLGCWNPGCTSRLWWRLFCPYCDHAIHAF</sequence>
<dbReference type="GO" id="GO:0005524">
    <property type="term" value="F:ATP binding"/>
    <property type="evidence" value="ECO:0007669"/>
    <property type="project" value="InterPro"/>
</dbReference>
<feature type="domain" description="Peptidase C39" evidence="1">
    <location>
        <begin position="18"/>
        <end position="155"/>
    </location>
</feature>
<dbReference type="GO" id="GO:0006508">
    <property type="term" value="P:proteolysis"/>
    <property type="evidence" value="ECO:0007669"/>
    <property type="project" value="InterPro"/>
</dbReference>
<accession>A0A518G541</accession>
<organism evidence="2 3">
    <name type="scientific">Aureliella helgolandensis</name>
    <dbReference type="NCBI Taxonomy" id="2527968"/>
    <lineage>
        <taxon>Bacteria</taxon>
        <taxon>Pseudomonadati</taxon>
        <taxon>Planctomycetota</taxon>
        <taxon>Planctomycetia</taxon>
        <taxon>Pirellulales</taxon>
        <taxon>Pirellulaceae</taxon>
        <taxon>Aureliella</taxon>
    </lineage>
</organism>
<dbReference type="Gene3D" id="3.90.70.10">
    <property type="entry name" value="Cysteine proteinases"/>
    <property type="match status" value="1"/>
</dbReference>
<dbReference type="AlphaFoldDB" id="A0A518G541"/>
<dbReference type="GO" id="GO:0008233">
    <property type="term" value="F:peptidase activity"/>
    <property type="evidence" value="ECO:0007669"/>
    <property type="project" value="InterPro"/>
</dbReference>
<dbReference type="PROSITE" id="PS50990">
    <property type="entry name" value="PEPTIDASE_C39"/>
    <property type="match status" value="1"/>
</dbReference>
<evidence type="ECO:0000313" key="2">
    <source>
        <dbReference type="EMBL" id="QDV23716.1"/>
    </source>
</evidence>
<gene>
    <name evidence="2" type="ORF">Q31a_20210</name>
</gene>
<dbReference type="KEGG" id="ahel:Q31a_20210"/>
<evidence type="ECO:0000259" key="1">
    <source>
        <dbReference type="PROSITE" id="PS50990"/>
    </source>
</evidence>
<dbReference type="InterPro" id="IPR005074">
    <property type="entry name" value="Peptidase_C39"/>
</dbReference>
<keyword evidence="3" id="KW-1185">Reference proteome</keyword>